<feature type="compositionally biased region" description="Basic and acidic residues" evidence="1">
    <location>
        <begin position="352"/>
        <end position="376"/>
    </location>
</feature>
<organism evidence="3 4">
    <name type="scientific">Nonomuraea composti</name>
    <dbReference type="NCBI Taxonomy" id="2720023"/>
    <lineage>
        <taxon>Bacteria</taxon>
        <taxon>Bacillati</taxon>
        <taxon>Actinomycetota</taxon>
        <taxon>Actinomycetes</taxon>
        <taxon>Streptosporangiales</taxon>
        <taxon>Streptosporangiaceae</taxon>
        <taxon>Nonomuraea</taxon>
    </lineage>
</organism>
<dbReference type="RefSeq" id="WP_168018287.1">
    <property type="nucleotide sequence ID" value="NZ_JAATEP010000054.1"/>
</dbReference>
<keyword evidence="2" id="KW-0472">Membrane</keyword>
<feature type="compositionally biased region" description="Gly residues" evidence="1">
    <location>
        <begin position="404"/>
        <end position="413"/>
    </location>
</feature>
<sequence>MGRYASVDWIQFAWDEQHGGLGPGRTSLERTAGWYHQLGPWLDPGPEPGVSLCRLLVDGRVVVLARTRTGGADSRRTIRVHAYLGGAATHPMAMPNVRQTLALASGWAARLPDGDEPLDLGKLISSYDSARAALDRESRAAAPALAPIVAECLRRPGTPLSVASGGNPIVQLWGLVDILDYALGHYPETFSTYESDDLKPGAEIIFLRQWPGPSSQSSHRTRVDSRLPDQDDTYASIAAVLVDAYAQDRLVGLVKQLGITDRTPLEERLRRLASVTNDSTAVVAVQVEPPPPYGTAPGPPPSPAASAQAPGTHVAGQTAKLQRPRAAGQVPGAQQRPAGTTHEAPAPGPTDPHPHPDAHTSADAHTADLRSGREARSGSAAASAPGGAAGGLPGGASGVATRSGPGGAPGSAAGGAAASSAGGGPASGAGSAAGGGPGSAAGGGVGGRRYAEQDVFEMLCTDLTQATSAKDVTAILHELRTYAARRQPAEVRARLPRLIPVLEALLPEAQINPFLRALLDPDAPSRPARSGWLDPRWLVIVAMLALLTVLVVVTLVVLV</sequence>
<protein>
    <submittedName>
        <fullName evidence="3">Uncharacterized protein</fullName>
    </submittedName>
</protein>
<evidence type="ECO:0000313" key="3">
    <source>
        <dbReference type="EMBL" id="NJP96756.1"/>
    </source>
</evidence>
<feature type="region of interest" description="Disordered" evidence="1">
    <location>
        <begin position="287"/>
        <end position="445"/>
    </location>
</feature>
<keyword evidence="4" id="KW-1185">Reference proteome</keyword>
<dbReference type="Proteomes" id="UP000696294">
    <property type="component" value="Unassembled WGS sequence"/>
</dbReference>
<feature type="compositionally biased region" description="Gly residues" evidence="1">
    <location>
        <begin position="387"/>
        <end position="397"/>
    </location>
</feature>
<feature type="compositionally biased region" description="Low complexity" evidence="1">
    <location>
        <begin position="377"/>
        <end position="386"/>
    </location>
</feature>
<gene>
    <name evidence="3" type="ORF">HCN51_46275</name>
</gene>
<evidence type="ECO:0000313" key="4">
    <source>
        <dbReference type="Proteomes" id="UP000696294"/>
    </source>
</evidence>
<reference evidence="3 4" key="1">
    <citation type="submission" date="2020-03" db="EMBL/GenBank/DDBJ databases">
        <title>WGS of actinomycetes isolated from Thailand.</title>
        <authorList>
            <person name="Thawai C."/>
        </authorList>
    </citation>
    <scope>NUCLEOTIDE SEQUENCE [LARGE SCALE GENOMIC DNA]</scope>
    <source>
        <strain evidence="3 4">FMUSA5-5</strain>
    </source>
</reference>
<proteinExistence type="predicted"/>
<accession>A0ABX1BNB0</accession>
<feature type="compositionally biased region" description="Pro residues" evidence="1">
    <location>
        <begin position="288"/>
        <end position="303"/>
    </location>
</feature>
<keyword evidence="2" id="KW-1133">Transmembrane helix</keyword>
<keyword evidence="2" id="KW-0812">Transmembrane</keyword>
<comment type="caution">
    <text evidence="3">The sequence shown here is derived from an EMBL/GenBank/DDBJ whole genome shotgun (WGS) entry which is preliminary data.</text>
</comment>
<dbReference type="EMBL" id="JAATEP010000054">
    <property type="protein sequence ID" value="NJP96756.1"/>
    <property type="molecule type" value="Genomic_DNA"/>
</dbReference>
<feature type="transmembrane region" description="Helical" evidence="2">
    <location>
        <begin position="537"/>
        <end position="558"/>
    </location>
</feature>
<feature type="compositionally biased region" description="Gly residues" evidence="1">
    <location>
        <begin position="421"/>
        <end position="445"/>
    </location>
</feature>
<evidence type="ECO:0000256" key="2">
    <source>
        <dbReference type="SAM" id="Phobius"/>
    </source>
</evidence>
<name>A0ABX1BNB0_9ACTN</name>
<evidence type="ECO:0000256" key="1">
    <source>
        <dbReference type="SAM" id="MobiDB-lite"/>
    </source>
</evidence>